<feature type="domain" description="F-box" evidence="1">
    <location>
        <begin position="8"/>
        <end position="49"/>
    </location>
</feature>
<reference evidence="4" key="1">
    <citation type="journal article" date="2022" name="Int. J. Mol. Sci.">
        <title>Draft Genome of Tanacetum Coccineum: Genomic Comparison of Closely Related Tanacetum-Family Plants.</title>
        <authorList>
            <person name="Yamashiro T."/>
            <person name="Shiraishi A."/>
            <person name="Nakayama K."/>
            <person name="Satake H."/>
        </authorList>
    </citation>
    <scope>NUCLEOTIDE SEQUENCE</scope>
</reference>
<protein>
    <submittedName>
        <fullName evidence="4">Ribonuclease H-like domain-containing protein</fullName>
    </submittedName>
</protein>
<dbReference type="InterPro" id="IPR055357">
    <property type="entry name" value="LRR_At1g61320_AtMIF1"/>
</dbReference>
<proteinExistence type="predicted"/>
<organism evidence="4 5">
    <name type="scientific">Tanacetum coccineum</name>
    <dbReference type="NCBI Taxonomy" id="301880"/>
    <lineage>
        <taxon>Eukaryota</taxon>
        <taxon>Viridiplantae</taxon>
        <taxon>Streptophyta</taxon>
        <taxon>Embryophyta</taxon>
        <taxon>Tracheophyta</taxon>
        <taxon>Spermatophyta</taxon>
        <taxon>Magnoliopsida</taxon>
        <taxon>eudicotyledons</taxon>
        <taxon>Gunneridae</taxon>
        <taxon>Pentapetalae</taxon>
        <taxon>asterids</taxon>
        <taxon>campanulids</taxon>
        <taxon>Asterales</taxon>
        <taxon>Asteraceae</taxon>
        <taxon>Asteroideae</taxon>
        <taxon>Anthemideae</taxon>
        <taxon>Anthemidinae</taxon>
        <taxon>Tanacetum</taxon>
    </lineage>
</organism>
<dbReference type="SUPFAM" id="SSF52047">
    <property type="entry name" value="RNI-like"/>
    <property type="match status" value="1"/>
</dbReference>
<gene>
    <name evidence="4" type="ORF">Tco_0656785</name>
</gene>
<reference evidence="4" key="2">
    <citation type="submission" date="2022-01" db="EMBL/GenBank/DDBJ databases">
        <authorList>
            <person name="Yamashiro T."/>
            <person name="Shiraishi A."/>
            <person name="Satake H."/>
            <person name="Nakayama K."/>
        </authorList>
    </citation>
    <scope>NUCLEOTIDE SEQUENCE</scope>
</reference>
<dbReference type="Pfam" id="PF00646">
    <property type="entry name" value="F-box"/>
    <property type="match status" value="1"/>
</dbReference>
<name>A0ABQ4X9Z1_9ASTR</name>
<evidence type="ECO:0000259" key="1">
    <source>
        <dbReference type="Pfam" id="PF00646"/>
    </source>
</evidence>
<evidence type="ECO:0000313" key="4">
    <source>
        <dbReference type="EMBL" id="GJS62001.1"/>
    </source>
</evidence>
<evidence type="ECO:0000259" key="3">
    <source>
        <dbReference type="Pfam" id="PF24758"/>
    </source>
</evidence>
<comment type="caution">
    <text evidence="4">The sequence shown here is derived from an EMBL/GenBank/DDBJ whole genome shotgun (WGS) entry which is preliminary data.</text>
</comment>
<dbReference type="PANTHER" id="PTHR34223">
    <property type="entry name" value="OS11G0201299 PROTEIN"/>
    <property type="match status" value="1"/>
</dbReference>
<dbReference type="InterPro" id="IPR036047">
    <property type="entry name" value="F-box-like_dom_sf"/>
</dbReference>
<accession>A0ABQ4X9Z1</accession>
<dbReference type="InterPro" id="IPR053197">
    <property type="entry name" value="F-box_SCFL_complex_component"/>
</dbReference>
<dbReference type="Pfam" id="PF23622">
    <property type="entry name" value="LRR_At1g61320_AtMIF1"/>
    <property type="match status" value="1"/>
</dbReference>
<feature type="domain" description="F-box/LRR-repeat protein 15/At3g58940/PEG3-like LRR" evidence="3">
    <location>
        <begin position="261"/>
        <end position="319"/>
    </location>
</feature>
<dbReference type="InterPro" id="IPR032675">
    <property type="entry name" value="LRR_dom_sf"/>
</dbReference>
<dbReference type="EMBL" id="BQNB010009330">
    <property type="protein sequence ID" value="GJS62001.1"/>
    <property type="molecule type" value="Genomic_DNA"/>
</dbReference>
<evidence type="ECO:0000259" key="2">
    <source>
        <dbReference type="Pfam" id="PF23622"/>
    </source>
</evidence>
<dbReference type="Pfam" id="PF24758">
    <property type="entry name" value="LRR_At5g56370"/>
    <property type="match status" value="1"/>
</dbReference>
<evidence type="ECO:0000313" key="5">
    <source>
        <dbReference type="Proteomes" id="UP001151760"/>
    </source>
</evidence>
<feature type="domain" description="At1g61320/AtMIF1 LRR" evidence="2">
    <location>
        <begin position="87"/>
        <end position="204"/>
    </location>
</feature>
<dbReference type="Gene3D" id="3.80.10.10">
    <property type="entry name" value="Ribonuclease Inhibitor"/>
    <property type="match status" value="1"/>
</dbReference>
<keyword evidence="5" id="KW-1185">Reference proteome</keyword>
<dbReference type="InterPro" id="IPR001810">
    <property type="entry name" value="F-box_dom"/>
</dbReference>
<dbReference type="PANTHER" id="PTHR34223:SF51">
    <property type="entry name" value="OS06G0556300 PROTEIN"/>
    <property type="match status" value="1"/>
</dbReference>
<dbReference type="InterPro" id="IPR055411">
    <property type="entry name" value="LRR_FXL15/At3g58940/PEG3-like"/>
</dbReference>
<dbReference type="SUPFAM" id="SSF81383">
    <property type="entry name" value="F-box domain"/>
    <property type="match status" value="1"/>
</dbReference>
<dbReference type="Proteomes" id="UP001151760">
    <property type="component" value="Unassembled WGS sequence"/>
</dbReference>
<sequence length="429" mass="49091">MTEEEDIISLLPDCLLLEIISRLELSTKHVIKTTSTISKRWQHLWTKLPTLSFIDTDDIPNRRYNADISDYFSFIDKTLTQSPTDLNLNKFKLRIIKNSQVYTLPKSQVYSWIQHAITRNVQEVDLTIDTMSWEKFSYDHELFFNNSCLTRMELSGCAFNPPNGVIRWDKLKCLSIYGGKLDEDSMRKILFGSPCLETLELDDCFFDGCLSKSLFGNFSVERLKCFMGIYESFTYDDDAFWDELCFLSMKLSRCVSNPPNGCCNLNFLCIETTKLDEDSIGKILSQSPCLETLELYNCHGVRRIDVTSNSVKNLVFSGYGCVWAGYIATLEIDAPYILSLTIKGTLDLEKILLLNISSLVKAELDFVSSNDFVEELGRSLEDIEDELLQGLLRNLGHVNEITLRNKCLEVIFCSIRVCCTTRKNVISNN</sequence>